<evidence type="ECO:0000256" key="6">
    <source>
        <dbReference type="ARBA" id="ARBA00022694"/>
    </source>
</evidence>
<keyword evidence="14" id="KW-0547">Nucleotide-binding</keyword>
<dbReference type="PANTHER" id="PTHR45846">
    <property type="entry name" value="TRNA-DIHYDROURIDINE(47) SYNTHASE [NAD(P)(+)]-LIKE"/>
    <property type="match status" value="1"/>
</dbReference>
<evidence type="ECO:0000256" key="8">
    <source>
        <dbReference type="ARBA" id="ARBA00022884"/>
    </source>
</evidence>
<evidence type="ECO:0000313" key="16">
    <source>
        <dbReference type="EMBL" id="OHA03131.1"/>
    </source>
</evidence>
<keyword evidence="6 12" id="KW-0819">tRNA processing</keyword>
<dbReference type="PROSITE" id="PS01136">
    <property type="entry name" value="UPF0034"/>
    <property type="match status" value="1"/>
</dbReference>
<evidence type="ECO:0000256" key="3">
    <source>
        <dbReference type="ARBA" id="ARBA00022555"/>
    </source>
</evidence>
<feature type="domain" description="DUS-like FMN-binding" evidence="15">
    <location>
        <begin position="15"/>
        <end position="330"/>
    </location>
</feature>
<evidence type="ECO:0000256" key="10">
    <source>
        <dbReference type="ARBA" id="ARBA00048205"/>
    </source>
</evidence>
<dbReference type="InterPro" id="IPR013785">
    <property type="entry name" value="Aldolase_TIM"/>
</dbReference>
<keyword evidence="9 12" id="KW-0560">Oxidoreductase</keyword>
<dbReference type="AlphaFoldDB" id="A0A1G2KXG5"/>
<dbReference type="EC" id="1.3.1.-" evidence="12"/>
<comment type="similarity">
    <text evidence="12">Belongs to the dus family.</text>
</comment>
<evidence type="ECO:0000259" key="15">
    <source>
        <dbReference type="Pfam" id="PF01207"/>
    </source>
</evidence>
<dbReference type="CDD" id="cd02801">
    <property type="entry name" value="DUS_like_FMN"/>
    <property type="match status" value="1"/>
</dbReference>
<evidence type="ECO:0000256" key="7">
    <source>
        <dbReference type="ARBA" id="ARBA00022857"/>
    </source>
</evidence>
<comment type="function">
    <text evidence="2 12">Catalyzes the synthesis of 5,6-dihydrouridine (D), a modified base found in the D-loop of most tRNAs, via the reduction of the C5-C6 double bond in target uridines.</text>
</comment>
<dbReference type="GO" id="GO:0017150">
    <property type="term" value="F:tRNA dihydrouridine synthase activity"/>
    <property type="evidence" value="ECO:0007669"/>
    <property type="project" value="InterPro"/>
</dbReference>
<dbReference type="GO" id="GO:0050660">
    <property type="term" value="F:flavin adenine dinucleotide binding"/>
    <property type="evidence" value="ECO:0007669"/>
    <property type="project" value="InterPro"/>
</dbReference>
<evidence type="ECO:0000256" key="4">
    <source>
        <dbReference type="ARBA" id="ARBA00022630"/>
    </source>
</evidence>
<keyword evidence="8" id="KW-0694">RNA-binding</keyword>
<comment type="catalytic activity">
    <reaction evidence="11">
        <text>a 5,6-dihydrouridine in tRNA + NAD(+) = a uridine in tRNA + NADH + H(+)</text>
        <dbReference type="Rhea" id="RHEA:54452"/>
        <dbReference type="Rhea" id="RHEA-COMP:13339"/>
        <dbReference type="Rhea" id="RHEA-COMP:13887"/>
        <dbReference type="ChEBI" id="CHEBI:15378"/>
        <dbReference type="ChEBI" id="CHEBI:57540"/>
        <dbReference type="ChEBI" id="CHEBI:57945"/>
        <dbReference type="ChEBI" id="CHEBI:65315"/>
        <dbReference type="ChEBI" id="CHEBI:74443"/>
    </reaction>
</comment>
<dbReference type="Gene3D" id="1.10.1200.80">
    <property type="entry name" value="Putative flavin oxidoreducatase, domain 2"/>
    <property type="match status" value="1"/>
</dbReference>
<dbReference type="PANTHER" id="PTHR45846:SF1">
    <property type="entry name" value="TRNA-DIHYDROURIDINE(47) SYNTHASE [NAD(P)(+)]-LIKE"/>
    <property type="match status" value="1"/>
</dbReference>
<dbReference type="InterPro" id="IPR024036">
    <property type="entry name" value="tRNA-dHydroUridine_Synthase_C"/>
</dbReference>
<feature type="binding site" evidence="14">
    <location>
        <position position="93"/>
    </location>
    <ligand>
        <name>FMN</name>
        <dbReference type="ChEBI" id="CHEBI:58210"/>
    </ligand>
</feature>
<feature type="binding site" evidence="14">
    <location>
        <begin position="251"/>
        <end position="252"/>
    </location>
    <ligand>
        <name>FMN</name>
        <dbReference type="ChEBI" id="CHEBI:58210"/>
    </ligand>
</feature>
<dbReference type="InterPro" id="IPR001269">
    <property type="entry name" value="DUS_fam"/>
</dbReference>
<keyword evidence="5 12" id="KW-0288">FMN</keyword>
<dbReference type="Proteomes" id="UP000177811">
    <property type="component" value="Unassembled WGS sequence"/>
</dbReference>
<keyword evidence="4 12" id="KW-0285">Flavoprotein</keyword>
<feature type="active site" description="Proton donor" evidence="13">
    <location>
        <position position="123"/>
    </location>
</feature>
<keyword evidence="3" id="KW-0820">tRNA-binding</keyword>
<dbReference type="GO" id="GO:0000049">
    <property type="term" value="F:tRNA binding"/>
    <property type="evidence" value="ECO:0007669"/>
    <property type="project" value="UniProtKB-KW"/>
</dbReference>
<evidence type="ECO:0000313" key="17">
    <source>
        <dbReference type="Proteomes" id="UP000177811"/>
    </source>
</evidence>
<protein>
    <recommendedName>
        <fullName evidence="12">tRNA-dihydrouridine synthase</fullName>
        <ecNumber evidence="12">1.3.1.-</ecNumber>
    </recommendedName>
</protein>
<evidence type="ECO:0000256" key="9">
    <source>
        <dbReference type="ARBA" id="ARBA00023002"/>
    </source>
</evidence>
<gene>
    <name evidence="16" type="ORF">A3C16_01640</name>
</gene>
<feature type="binding site" evidence="14">
    <location>
        <position position="163"/>
    </location>
    <ligand>
        <name>FMN</name>
        <dbReference type="ChEBI" id="CHEBI:58210"/>
    </ligand>
</feature>
<evidence type="ECO:0000256" key="14">
    <source>
        <dbReference type="PIRSR" id="PIRSR006621-2"/>
    </source>
</evidence>
<comment type="catalytic activity">
    <reaction evidence="10">
        <text>a 5,6-dihydrouridine in tRNA + NADP(+) = a uridine in tRNA + NADPH + H(+)</text>
        <dbReference type="Rhea" id="RHEA:23624"/>
        <dbReference type="Rhea" id="RHEA-COMP:13339"/>
        <dbReference type="Rhea" id="RHEA-COMP:13887"/>
        <dbReference type="ChEBI" id="CHEBI:15378"/>
        <dbReference type="ChEBI" id="CHEBI:57783"/>
        <dbReference type="ChEBI" id="CHEBI:58349"/>
        <dbReference type="ChEBI" id="CHEBI:65315"/>
        <dbReference type="ChEBI" id="CHEBI:74443"/>
    </reaction>
</comment>
<comment type="caution">
    <text evidence="16">The sequence shown here is derived from an EMBL/GenBank/DDBJ whole genome shotgun (WGS) entry which is preliminary data.</text>
</comment>
<proteinExistence type="inferred from homology"/>
<organism evidence="16 17">
    <name type="scientific">Candidatus Sungbacteria bacterium RIFCSPHIGHO2_02_FULL_51_29</name>
    <dbReference type="NCBI Taxonomy" id="1802273"/>
    <lineage>
        <taxon>Bacteria</taxon>
        <taxon>Candidatus Sungiibacteriota</taxon>
    </lineage>
</organism>
<evidence type="ECO:0000256" key="5">
    <source>
        <dbReference type="ARBA" id="ARBA00022643"/>
    </source>
</evidence>
<evidence type="ECO:0000256" key="12">
    <source>
        <dbReference type="PIRNR" id="PIRNR006621"/>
    </source>
</evidence>
<evidence type="ECO:0000256" key="13">
    <source>
        <dbReference type="PIRSR" id="PIRSR006621-1"/>
    </source>
</evidence>
<dbReference type="PIRSF" id="PIRSF006621">
    <property type="entry name" value="Dus"/>
    <property type="match status" value="1"/>
</dbReference>
<dbReference type="SUPFAM" id="SSF51395">
    <property type="entry name" value="FMN-linked oxidoreductases"/>
    <property type="match status" value="1"/>
</dbReference>
<sequence length="340" mass="38212">MNGFWDTLPRPFFVLAPLANVTDAAFRRIIAKYSRYGGRDIDYMKKPATIGVLGGPDVMFTEFISADGLIKGDWDAMLLDLKYTECERPIVAQFFTSTPYHMEQAAILAKELGFDGVDINMGCPDRSIERQKAGAMLMRDLERAKELIVAAKRGAGGLPVSVKTRIGYYKNEIERWLPALLVAKPAAISIHARTRKEMSKVDAHWDVMGRAVEIRNELKSETRIIGNGDVRGLDDAREKARTCNVDGVMIGRGVFGNPWFFSPEQGKMVSAEKKVVVMLEHASLFVELFSGKKNYETMKRHFKSYVNGFRGANILRAQLMTAKTHDEVRQIATDFMGKNF</sequence>
<dbReference type="InterPro" id="IPR018517">
    <property type="entry name" value="tRNA_hU_synthase_CS"/>
</dbReference>
<feature type="binding site" evidence="14">
    <location>
        <position position="191"/>
    </location>
    <ligand>
        <name>FMN</name>
        <dbReference type="ChEBI" id="CHEBI:58210"/>
    </ligand>
</feature>
<evidence type="ECO:0000256" key="11">
    <source>
        <dbReference type="ARBA" id="ARBA00048802"/>
    </source>
</evidence>
<keyword evidence="7" id="KW-0521">NADP</keyword>
<evidence type="ECO:0000256" key="2">
    <source>
        <dbReference type="ARBA" id="ARBA00002790"/>
    </source>
</evidence>
<dbReference type="Gene3D" id="3.20.20.70">
    <property type="entry name" value="Aldolase class I"/>
    <property type="match status" value="1"/>
</dbReference>
<name>A0A1G2KXG5_9BACT</name>
<dbReference type="EMBL" id="MHQL01000020">
    <property type="protein sequence ID" value="OHA03131.1"/>
    <property type="molecule type" value="Genomic_DNA"/>
</dbReference>
<dbReference type="InterPro" id="IPR035587">
    <property type="entry name" value="DUS-like_FMN-bd"/>
</dbReference>
<reference evidence="16 17" key="1">
    <citation type="journal article" date="2016" name="Nat. Commun.">
        <title>Thousands of microbial genomes shed light on interconnected biogeochemical processes in an aquifer system.</title>
        <authorList>
            <person name="Anantharaman K."/>
            <person name="Brown C.T."/>
            <person name="Hug L.A."/>
            <person name="Sharon I."/>
            <person name="Castelle C.J."/>
            <person name="Probst A.J."/>
            <person name="Thomas B.C."/>
            <person name="Singh A."/>
            <person name="Wilkins M.J."/>
            <person name="Karaoz U."/>
            <person name="Brodie E.L."/>
            <person name="Williams K.H."/>
            <person name="Hubbard S.S."/>
            <person name="Banfield J.F."/>
        </authorList>
    </citation>
    <scope>NUCLEOTIDE SEQUENCE [LARGE SCALE GENOMIC DNA]</scope>
</reference>
<comment type="cofactor">
    <cofactor evidence="1 12 14">
        <name>FMN</name>
        <dbReference type="ChEBI" id="CHEBI:58210"/>
    </cofactor>
</comment>
<dbReference type="Pfam" id="PF01207">
    <property type="entry name" value="Dus"/>
    <property type="match status" value="1"/>
</dbReference>
<accession>A0A1G2KXG5</accession>
<evidence type="ECO:0000256" key="1">
    <source>
        <dbReference type="ARBA" id="ARBA00001917"/>
    </source>
</evidence>